<dbReference type="OrthoDB" id="9780267at2"/>
<gene>
    <name evidence="2" type="ORF">SAMN02744037_01742</name>
</gene>
<evidence type="ECO:0000313" key="3">
    <source>
        <dbReference type="Proteomes" id="UP000242497"/>
    </source>
</evidence>
<feature type="transmembrane region" description="Helical" evidence="1">
    <location>
        <begin position="20"/>
        <end position="40"/>
    </location>
</feature>
<proteinExistence type="predicted"/>
<sequence length="213" mass="23576">MKKVNLKNNPKLKDIRKVFITGTFTFLPIAVTISLVFWLFNKVDYIFRGPLERLLGFPLYGVGIIITLLLIFLTGIFATDVLGKKIFKGFENVMYKIPLVGMIYSSVKQVVDAFAAKKGDGFKNTVLVQYPSRGIYTLGFVTTNSPSFINEHTGEEGVFVFIPTTPNPTSGMLITVPKDEIIYLDISIENALKIIVSGGIVAPKENLGSCKIE</sequence>
<name>A0A1M6Q475_9FIRM</name>
<accession>A0A1M6Q475</accession>
<dbReference type="STRING" id="1123349.SAMN02744037_01742"/>
<keyword evidence="1" id="KW-0812">Transmembrane</keyword>
<dbReference type="InterPro" id="IPR007462">
    <property type="entry name" value="COV1-like"/>
</dbReference>
<dbReference type="AlphaFoldDB" id="A0A1M6Q475"/>
<reference evidence="3" key="1">
    <citation type="submission" date="2016-11" db="EMBL/GenBank/DDBJ databases">
        <authorList>
            <person name="Varghese N."/>
            <person name="Submissions S."/>
        </authorList>
    </citation>
    <scope>NUCLEOTIDE SEQUENCE [LARGE SCALE GENOMIC DNA]</scope>
    <source>
        <strain evidence="3">DSM 15518</strain>
    </source>
</reference>
<dbReference type="Pfam" id="PF04367">
    <property type="entry name" value="DUF502"/>
    <property type="match status" value="1"/>
</dbReference>
<dbReference type="RefSeq" id="WP_159428969.1">
    <property type="nucleotide sequence ID" value="NZ_FRAE01000037.1"/>
</dbReference>
<dbReference type="PANTHER" id="PTHR31876">
    <property type="entry name" value="COV-LIKE PROTEIN 1"/>
    <property type="match status" value="1"/>
</dbReference>
<feature type="transmembrane region" description="Helical" evidence="1">
    <location>
        <begin position="60"/>
        <end position="82"/>
    </location>
</feature>
<dbReference type="Proteomes" id="UP000242497">
    <property type="component" value="Unassembled WGS sequence"/>
</dbReference>
<evidence type="ECO:0000256" key="1">
    <source>
        <dbReference type="SAM" id="Phobius"/>
    </source>
</evidence>
<dbReference type="EMBL" id="FRAE01000037">
    <property type="protein sequence ID" value="SHK14980.1"/>
    <property type="molecule type" value="Genomic_DNA"/>
</dbReference>
<organism evidence="2 3">
    <name type="scientific">Tepidibacter formicigenes DSM 15518</name>
    <dbReference type="NCBI Taxonomy" id="1123349"/>
    <lineage>
        <taxon>Bacteria</taxon>
        <taxon>Bacillati</taxon>
        <taxon>Bacillota</taxon>
        <taxon>Clostridia</taxon>
        <taxon>Peptostreptococcales</taxon>
        <taxon>Peptostreptococcaceae</taxon>
        <taxon>Tepidibacter</taxon>
    </lineage>
</organism>
<evidence type="ECO:0000313" key="2">
    <source>
        <dbReference type="EMBL" id="SHK14980.1"/>
    </source>
</evidence>
<keyword evidence="3" id="KW-1185">Reference proteome</keyword>
<protein>
    <submittedName>
        <fullName evidence="2">Uncharacterized membrane protein</fullName>
    </submittedName>
</protein>
<keyword evidence="1" id="KW-1133">Transmembrane helix</keyword>
<dbReference type="PANTHER" id="PTHR31876:SF26">
    <property type="entry name" value="PROTEIN LIKE COV 2"/>
    <property type="match status" value="1"/>
</dbReference>
<keyword evidence="1" id="KW-0472">Membrane</keyword>